<dbReference type="PANTHER" id="PTHR43320">
    <property type="entry name" value="SUGAR KINASE"/>
    <property type="match status" value="1"/>
</dbReference>
<dbReference type="PANTHER" id="PTHR43320:SF3">
    <property type="entry name" value="CARBOHYDRATE KINASE PFKB DOMAIN-CONTAINING PROTEIN"/>
    <property type="match status" value="1"/>
</dbReference>
<name>I5B4U7_9BACT</name>
<dbReference type="eggNOG" id="COG0524">
    <property type="taxonomic scope" value="Bacteria"/>
</dbReference>
<dbReference type="InterPro" id="IPR052700">
    <property type="entry name" value="Carb_kinase_PfkB-like"/>
</dbReference>
<dbReference type="InterPro" id="IPR029056">
    <property type="entry name" value="Ribokinase-like"/>
</dbReference>
<reference evidence="5 6" key="1">
    <citation type="submission" date="2011-09" db="EMBL/GenBank/DDBJ databases">
        <authorList>
            <consortium name="US DOE Joint Genome Institute (JGI-PGF)"/>
            <person name="Lucas S."/>
            <person name="Han J."/>
            <person name="Lapidus A."/>
            <person name="Cheng J.-F."/>
            <person name="Goodwin L."/>
            <person name="Pitluck S."/>
            <person name="Peters L."/>
            <person name="Land M.L."/>
            <person name="Hauser L."/>
            <person name="Orellana R."/>
            <person name="Lovley D."/>
            <person name="Woyke T.J."/>
        </authorList>
    </citation>
    <scope>NUCLEOTIDE SEQUENCE [LARGE SCALE GENOMIC DNA]</scope>
    <source>
        <strain evidence="5 6">2ac9</strain>
    </source>
</reference>
<dbReference type="CDD" id="cd01168">
    <property type="entry name" value="adenosine_kinase"/>
    <property type="match status" value="1"/>
</dbReference>
<dbReference type="AlphaFoldDB" id="I5B4U7"/>
<proteinExistence type="inferred from homology"/>
<feature type="domain" description="Carbohydrate kinase PfkB" evidence="4">
    <location>
        <begin position="56"/>
        <end position="313"/>
    </location>
</feature>
<organism evidence="5 6">
    <name type="scientific">Desulfobacter postgatei 2ac9</name>
    <dbReference type="NCBI Taxonomy" id="879212"/>
    <lineage>
        <taxon>Bacteria</taxon>
        <taxon>Pseudomonadati</taxon>
        <taxon>Thermodesulfobacteriota</taxon>
        <taxon>Desulfobacteria</taxon>
        <taxon>Desulfobacterales</taxon>
        <taxon>Desulfobacteraceae</taxon>
        <taxon>Desulfobacter</taxon>
    </lineage>
</organism>
<gene>
    <name evidence="5" type="ORF">DespoDRAFT_02673</name>
</gene>
<dbReference type="RefSeq" id="WP_004074061.1">
    <property type="nucleotide sequence ID" value="NZ_CM001488.1"/>
</dbReference>
<dbReference type="Proteomes" id="UP000005778">
    <property type="component" value="Chromosome"/>
</dbReference>
<dbReference type="STRING" id="879212.DespoDRAFT_02673"/>
<keyword evidence="2" id="KW-0808">Transferase</keyword>
<evidence type="ECO:0000256" key="1">
    <source>
        <dbReference type="ARBA" id="ARBA00010688"/>
    </source>
</evidence>
<evidence type="ECO:0000256" key="3">
    <source>
        <dbReference type="ARBA" id="ARBA00022777"/>
    </source>
</evidence>
<dbReference type="InterPro" id="IPR002173">
    <property type="entry name" value="Carboh/pur_kinase_PfkB_CS"/>
</dbReference>
<dbReference type="Pfam" id="PF00294">
    <property type="entry name" value="PfkB"/>
    <property type="match status" value="1"/>
</dbReference>
<dbReference type="OrthoDB" id="9813569at2"/>
<evidence type="ECO:0000256" key="2">
    <source>
        <dbReference type="ARBA" id="ARBA00022679"/>
    </source>
</evidence>
<evidence type="ECO:0000259" key="4">
    <source>
        <dbReference type="Pfam" id="PF00294"/>
    </source>
</evidence>
<keyword evidence="6" id="KW-1185">Reference proteome</keyword>
<dbReference type="PROSITE" id="PS00584">
    <property type="entry name" value="PFKB_KINASES_2"/>
    <property type="match status" value="1"/>
</dbReference>
<dbReference type="GO" id="GO:0016301">
    <property type="term" value="F:kinase activity"/>
    <property type="evidence" value="ECO:0007669"/>
    <property type="project" value="UniProtKB-KW"/>
</dbReference>
<dbReference type="SUPFAM" id="SSF53613">
    <property type="entry name" value="Ribokinase-like"/>
    <property type="match status" value="1"/>
</dbReference>
<keyword evidence="3 5" id="KW-0418">Kinase</keyword>
<dbReference type="HOGENOM" id="CLU_027634_5_1_7"/>
<dbReference type="Gene3D" id="3.40.1190.20">
    <property type="match status" value="1"/>
</dbReference>
<sequence length="330" mass="35205">MPSNTITGIGSALVDVLINETDEFLHKLNKEKGGMTYVTSAEQQDIISASSQIPVIVPGGAACNTILGVGNLGGTARFIGARGEDEYGDIFEDKVWECQVEPVLSYFDTPTGKVLSIVTPDAQRSMFTDLGASSLLDPADVTSQMFSDTTIALVEGYLLFNRELMMAAVKAAKAAGALVALDLASFEVVNASQDILPDLVKEYVDILIANEDEAKAYTGESDETAALEKLSVNVTYAVLKVGSRGSYIWHNNTVTRIEPVKGNAPVDTTGAGDLWAAGFLYGIANGLSIEKSGRLGSMCGYEVCQVMGAQIPEQVWEKIRATIEEQTPSK</sequence>
<evidence type="ECO:0000313" key="6">
    <source>
        <dbReference type="Proteomes" id="UP000005778"/>
    </source>
</evidence>
<evidence type="ECO:0000313" key="5">
    <source>
        <dbReference type="EMBL" id="EIM64510.1"/>
    </source>
</evidence>
<dbReference type="EMBL" id="CM001488">
    <property type="protein sequence ID" value="EIM64510.1"/>
    <property type="molecule type" value="Genomic_DNA"/>
</dbReference>
<comment type="similarity">
    <text evidence="1">Belongs to the carbohydrate kinase PfkB family.</text>
</comment>
<dbReference type="InterPro" id="IPR011611">
    <property type="entry name" value="PfkB_dom"/>
</dbReference>
<reference evidence="5 6" key="2">
    <citation type="submission" date="2012-02" db="EMBL/GenBank/DDBJ databases">
        <title>Improved High-Quality Draft sequence of Desulfobacter postgatei 2ac9.</title>
        <authorList>
            <consortium name="US DOE Joint Genome Institute"/>
            <person name="Lucas S."/>
            <person name="Han J."/>
            <person name="Lapidus A."/>
            <person name="Cheng J.-F."/>
            <person name="Goodwin L."/>
            <person name="Pitluck S."/>
            <person name="Peters L."/>
            <person name="Ovchinnikova G."/>
            <person name="Held B."/>
            <person name="Detter J.C."/>
            <person name="Han C."/>
            <person name="Tapia R."/>
            <person name="Land M."/>
            <person name="Hauser L."/>
            <person name="Kyrpides N."/>
            <person name="Ivanova N."/>
            <person name="Pagani I."/>
            <person name="Orellana R."/>
            <person name="Lovley D."/>
            <person name="Woyke T."/>
        </authorList>
    </citation>
    <scope>NUCLEOTIDE SEQUENCE [LARGE SCALE GENOMIC DNA]</scope>
    <source>
        <strain evidence="5 6">2ac9</strain>
    </source>
</reference>
<protein>
    <submittedName>
        <fullName evidence="5">Sugar kinase, ribokinase</fullName>
    </submittedName>
</protein>
<accession>I5B4U7</accession>